<feature type="region of interest" description="Disordered" evidence="2">
    <location>
        <begin position="23"/>
        <end position="42"/>
    </location>
</feature>
<keyword evidence="4" id="KW-1185">Reference proteome</keyword>
<dbReference type="AlphaFoldDB" id="A0AAW0SHL3"/>
<evidence type="ECO:0000313" key="3">
    <source>
        <dbReference type="EMBL" id="KAK8374394.1"/>
    </source>
</evidence>
<evidence type="ECO:0000256" key="1">
    <source>
        <dbReference type="SAM" id="Coils"/>
    </source>
</evidence>
<name>A0AAW0SHL3_SCYPA</name>
<keyword evidence="1" id="KW-0175">Coiled coil</keyword>
<sequence>IEIKDVTRQNSELHALITEYKVTPSEEKDKDGTSSCENSEAKCTDTKGKLLGQVATLTSEVSRLESECSSLQVQLDCERDKYNKLLGESLAHEKLSEDVITEPKGDYITIYQLQRGVMKQQARERHKTTQQDLISKLVQEKEADRDLEQLGKISSVLKSPVAIISSFGTSESETPTSSGKVADERLKHSEKVEQQQETENCIHHSLPEEGIDAVLTLDSDVPHEENMNPTELAHRKTKTVTAATTTTATASTATKSPTVQRILDLLNEMESTSQLEHSSLQKFHLCPLCLGKLITV</sequence>
<evidence type="ECO:0000256" key="2">
    <source>
        <dbReference type="SAM" id="MobiDB-lite"/>
    </source>
</evidence>
<dbReference type="EMBL" id="JARAKH010000420">
    <property type="protein sequence ID" value="KAK8374394.1"/>
    <property type="molecule type" value="Genomic_DNA"/>
</dbReference>
<reference evidence="3 4" key="1">
    <citation type="submission" date="2023-03" db="EMBL/GenBank/DDBJ databases">
        <title>High-quality genome of Scylla paramamosain provides insights in environmental adaptation.</title>
        <authorList>
            <person name="Zhang L."/>
        </authorList>
    </citation>
    <scope>NUCLEOTIDE SEQUENCE [LARGE SCALE GENOMIC DNA]</scope>
    <source>
        <strain evidence="3">LZ_2023a</strain>
        <tissue evidence="3">Muscle</tissue>
    </source>
</reference>
<proteinExistence type="predicted"/>
<feature type="coiled-coil region" evidence="1">
    <location>
        <begin position="54"/>
        <end position="81"/>
    </location>
</feature>
<protein>
    <submittedName>
        <fullName evidence="3">Uncharacterized protein</fullName>
    </submittedName>
</protein>
<dbReference type="Proteomes" id="UP001487740">
    <property type="component" value="Unassembled WGS sequence"/>
</dbReference>
<organism evidence="3 4">
    <name type="scientific">Scylla paramamosain</name>
    <name type="common">Mud crab</name>
    <dbReference type="NCBI Taxonomy" id="85552"/>
    <lineage>
        <taxon>Eukaryota</taxon>
        <taxon>Metazoa</taxon>
        <taxon>Ecdysozoa</taxon>
        <taxon>Arthropoda</taxon>
        <taxon>Crustacea</taxon>
        <taxon>Multicrustacea</taxon>
        <taxon>Malacostraca</taxon>
        <taxon>Eumalacostraca</taxon>
        <taxon>Eucarida</taxon>
        <taxon>Decapoda</taxon>
        <taxon>Pleocyemata</taxon>
        <taxon>Brachyura</taxon>
        <taxon>Eubrachyura</taxon>
        <taxon>Portunoidea</taxon>
        <taxon>Portunidae</taxon>
        <taxon>Portuninae</taxon>
        <taxon>Scylla</taxon>
    </lineage>
</organism>
<feature type="non-terminal residue" evidence="3">
    <location>
        <position position="1"/>
    </location>
</feature>
<gene>
    <name evidence="3" type="ORF">O3P69_012719</name>
</gene>
<comment type="caution">
    <text evidence="3">The sequence shown here is derived from an EMBL/GenBank/DDBJ whole genome shotgun (WGS) entry which is preliminary data.</text>
</comment>
<evidence type="ECO:0000313" key="4">
    <source>
        <dbReference type="Proteomes" id="UP001487740"/>
    </source>
</evidence>
<accession>A0AAW0SHL3</accession>